<name>S9P5I9_CYSF2</name>
<keyword evidence="2" id="KW-1185">Reference proteome</keyword>
<sequence>MGNTHFKDLSGLAGLKGIPFRHWESNPTSKDLRAGARRPLRAPRGEAVPWMERCMPSGVATPRGPLRLA</sequence>
<reference evidence="1" key="1">
    <citation type="submission" date="2013-05" db="EMBL/GenBank/DDBJ databases">
        <title>Genome assembly of Cystobacter fuscus DSM 2262.</title>
        <authorList>
            <person name="Sharma G."/>
            <person name="Khatri I."/>
            <person name="Kaur C."/>
            <person name="Mayilraj S."/>
            <person name="Subramanian S."/>
        </authorList>
    </citation>
    <scope>NUCLEOTIDE SEQUENCE [LARGE SCALE GENOMIC DNA]</scope>
    <source>
        <strain evidence="1">DSM 2262</strain>
    </source>
</reference>
<organism evidence="1 2">
    <name type="scientific">Cystobacter fuscus (strain ATCC 25194 / DSM 2262 / NBRC 100088 / M29)</name>
    <dbReference type="NCBI Taxonomy" id="1242864"/>
    <lineage>
        <taxon>Bacteria</taxon>
        <taxon>Pseudomonadati</taxon>
        <taxon>Myxococcota</taxon>
        <taxon>Myxococcia</taxon>
        <taxon>Myxococcales</taxon>
        <taxon>Cystobacterineae</taxon>
        <taxon>Archangiaceae</taxon>
        <taxon>Cystobacter</taxon>
    </lineage>
</organism>
<evidence type="ECO:0000313" key="1">
    <source>
        <dbReference type="EMBL" id="EPX57487.1"/>
    </source>
</evidence>
<comment type="caution">
    <text evidence="1">The sequence shown here is derived from an EMBL/GenBank/DDBJ whole genome shotgun (WGS) entry which is preliminary data.</text>
</comment>
<accession>S9P5I9</accession>
<proteinExistence type="predicted"/>
<evidence type="ECO:0000313" key="2">
    <source>
        <dbReference type="Proteomes" id="UP000011682"/>
    </source>
</evidence>
<dbReference type="AlphaFoldDB" id="S9P5I9"/>
<dbReference type="Proteomes" id="UP000011682">
    <property type="component" value="Unassembled WGS sequence"/>
</dbReference>
<dbReference type="EMBL" id="ANAH02000057">
    <property type="protein sequence ID" value="EPX57487.1"/>
    <property type="molecule type" value="Genomic_DNA"/>
</dbReference>
<protein>
    <submittedName>
        <fullName evidence="1">Uncharacterized protein</fullName>
    </submittedName>
</protein>
<gene>
    <name evidence="1" type="ORF">D187_006200</name>
</gene>